<evidence type="ECO:0000256" key="1">
    <source>
        <dbReference type="SAM" id="MobiDB-lite"/>
    </source>
</evidence>
<proteinExistence type="predicted"/>
<accession>A0A498R5Z9</accession>
<evidence type="ECO:0000313" key="2">
    <source>
        <dbReference type="EMBL" id="VBB05633.1"/>
    </source>
</evidence>
<dbReference type="AlphaFoldDB" id="A0A498R5Z9"/>
<dbReference type="Proteomes" id="UP000277811">
    <property type="component" value="Unassembled WGS sequence"/>
</dbReference>
<sequence length="553" mass="59705">MSINTISPVTALASAAIMEASPQETTDLNLLAAQDGGAPETQLASANVQLSMEIVLKSALAEFGQVLVNRENLLLSLPPSVRQPVQEMLQQSLDARILVSQGLVSLVRGQTRTGEKLVALANLLAEASSLSPDTQDGYPAGTLRQFLGNFQAEYSGMTDTQRSGGEKVLLAMVAQLLAQDKTDRRVSDRSQSNLTQKSQPEGGANTGNLIKDVAPSRQSTGFSTVPADTTAENKNPEGKVLAELSLNQPDAGDEDKTSPATRANVPPGTVPSGPNGPDTAEARKLSSLVTQFTPGRTEEMPAPATGRQEFVFMENERESFGQPGDFEKLFSGIKQMKGQLLSEMDGKLSAPEKIFLDKLIKFFSLQAPASLREAAKMFVMPELFDAWVLMKLPDAAKWLELDARKMRQSADSLRELGMSLQKQEAPADEGPSGTNATVFTVPMYFGNPPQPYPAYVHIYREKDGKGGSAVQNYDVWLRISLATENVGIVDMTFHYYQGDQVDVKVNFADEDEAAVFAAYLPDLQNSFGNSSLQVTNIQVEATGRTTGEDNGKS</sequence>
<evidence type="ECO:0000313" key="3">
    <source>
        <dbReference type="Proteomes" id="UP000277811"/>
    </source>
</evidence>
<feature type="compositionally biased region" description="Polar residues" evidence="1">
    <location>
        <begin position="216"/>
        <end position="233"/>
    </location>
</feature>
<name>A0A498R5Z9_9FIRM</name>
<protein>
    <submittedName>
        <fullName evidence="2">Uncharacterized protein</fullName>
    </submittedName>
</protein>
<dbReference type="EMBL" id="UPPP01000057">
    <property type="protein sequence ID" value="VBB05633.1"/>
    <property type="molecule type" value="Genomic_DNA"/>
</dbReference>
<dbReference type="RefSeq" id="WP_122626613.1">
    <property type="nucleotide sequence ID" value="NZ_UPPP01000057.1"/>
</dbReference>
<keyword evidence="3" id="KW-1185">Reference proteome</keyword>
<organism evidence="2 3">
    <name type="scientific">Lucifera butyrica</name>
    <dbReference type="NCBI Taxonomy" id="1351585"/>
    <lineage>
        <taxon>Bacteria</taxon>
        <taxon>Bacillati</taxon>
        <taxon>Bacillota</taxon>
        <taxon>Negativicutes</taxon>
        <taxon>Veillonellales</taxon>
        <taxon>Veillonellaceae</taxon>
        <taxon>Lucifera</taxon>
    </lineage>
</organism>
<gene>
    <name evidence="2" type="ORF">LUCI_0843</name>
</gene>
<feature type="compositionally biased region" description="Polar residues" evidence="1">
    <location>
        <begin position="189"/>
        <end position="199"/>
    </location>
</feature>
<reference evidence="2 3" key="1">
    <citation type="submission" date="2018-06" db="EMBL/GenBank/DDBJ databases">
        <authorList>
            <person name="Strepis N."/>
        </authorList>
    </citation>
    <scope>NUCLEOTIDE SEQUENCE [LARGE SCALE GENOMIC DNA]</scope>
    <source>
        <strain evidence="2">LUCI</strain>
    </source>
</reference>
<feature type="region of interest" description="Disordered" evidence="1">
    <location>
        <begin position="180"/>
        <end position="281"/>
    </location>
</feature>
<dbReference type="OrthoDB" id="1672732at2"/>